<dbReference type="Proteomes" id="UP000604475">
    <property type="component" value="Unassembled WGS sequence"/>
</dbReference>
<name>A0A937RJ93_9ACTN</name>
<evidence type="ECO:0000313" key="5">
    <source>
        <dbReference type="Proteomes" id="UP000604475"/>
    </source>
</evidence>
<keyword evidence="2" id="KW-0472">Membrane</keyword>
<protein>
    <recommendedName>
        <fullName evidence="3">Transglutaminase-like domain-containing protein</fullName>
    </recommendedName>
</protein>
<dbReference type="PANTHER" id="PTHR42736">
    <property type="entry name" value="PROTEIN-GLUTAMINE GAMMA-GLUTAMYLTRANSFERASE"/>
    <property type="match status" value="1"/>
</dbReference>
<feature type="transmembrane region" description="Helical" evidence="2">
    <location>
        <begin position="136"/>
        <end position="155"/>
    </location>
</feature>
<evidence type="ECO:0000259" key="3">
    <source>
        <dbReference type="SMART" id="SM00460"/>
    </source>
</evidence>
<evidence type="ECO:0000256" key="1">
    <source>
        <dbReference type="SAM" id="MobiDB-lite"/>
    </source>
</evidence>
<dbReference type="Gene3D" id="3.10.620.30">
    <property type="match status" value="1"/>
</dbReference>
<feature type="transmembrane region" description="Helical" evidence="2">
    <location>
        <begin position="186"/>
        <end position="205"/>
    </location>
</feature>
<dbReference type="SUPFAM" id="SSF54001">
    <property type="entry name" value="Cysteine proteinases"/>
    <property type="match status" value="1"/>
</dbReference>
<dbReference type="RefSeq" id="WP_203000103.1">
    <property type="nucleotide sequence ID" value="NZ_JADWYU010000204.1"/>
</dbReference>
<feature type="transmembrane region" description="Helical" evidence="2">
    <location>
        <begin position="81"/>
        <end position="99"/>
    </location>
</feature>
<sequence>MNGPPTGRARSMRCGWPPPRVLERALWVAVATAAAGLAFAPALTFSTIVGPVVLATLLSVGGPVVAGWLRHGTPPPVLRSAGVGAIGILVATGSALLAADPRPSPLEAPWAVAEGVTSGWSDLLGSTLPAMATPNVLVVTTLLTGLAGLVGAEIALRTRARLVPVLPAACCYSLAVSLGAPEPGVLLLPGAALAAAALALTSSGYGRPLGSGRYDAAAALGVVVAAALGGTVVGAKVPVHRDPPYDLHDSRRFQVALGPDDNPLSRVAGWAADPARVLFTVRPVAGEAGSGDEPPAERRWRLAALDRFDGQRWTSSSTYLRAGRSLPPPENATRTGGTLVGEIEIRGLAGVFLPALEWPVQVVGEELAVDVDNGLLASRRPLFPGLRYDVVAIVPMAPAPGAQPRADRSPAFQSASSLPGASRVVKDLADKIKSRASGDYESAQLLERELRTSGRFSASDPGGHSSGDVDRLLAWEPGNSEQFAVAFAVVARQLGLPSRVVVGFRSDATPGAPGPGDRAAPGPIDVVGADAQVWPEVAFEGVGWVPFDPVPAHRDPYEELPPPPEQPGQGQLPPAAEEPPRLSGLSSPDDPPKSAAWRWWQVLMVILAACAGLLATCYVTAVLVVPLMARRIWKAPSQPRRQIVGAWADARTALADVGVPVPVSATAGEVVTLAARQLGERASGLLTPLATQVELALFATVVPGQAEADDAWRRARLLRRALRRSEPRPRRALRALRPARLRRPGIDLRPWLGPRDYLAAFGPAAQWRRFASWWEDL</sequence>
<dbReference type="PANTHER" id="PTHR42736:SF1">
    <property type="entry name" value="PROTEIN-GLUTAMINE GAMMA-GLUTAMYLTRANSFERASE"/>
    <property type="match status" value="1"/>
</dbReference>
<dbReference type="Pfam" id="PF01841">
    <property type="entry name" value="Transglut_core"/>
    <property type="match status" value="1"/>
</dbReference>
<dbReference type="AlphaFoldDB" id="A0A937RJ93"/>
<feature type="transmembrane region" description="Helical" evidence="2">
    <location>
        <begin position="21"/>
        <end position="42"/>
    </location>
</feature>
<reference evidence="4" key="1">
    <citation type="submission" date="2020-12" db="EMBL/GenBank/DDBJ databases">
        <title>Genomic characterization of non-nitrogen-fixing Frankia strains.</title>
        <authorList>
            <person name="Carlos-Shanley C."/>
            <person name="Guerra T."/>
            <person name="Hahn D."/>
        </authorList>
    </citation>
    <scope>NUCLEOTIDE SEQUENCE</scope>
    <source>
        <strain evidence="4">CN6</strain>
    </source>
</reference>
<proteinExistence type="predicted"/>
<dbReference type="InterPro" id="IPR002931">
    <property type="entry name" value="Transglutaminase-like"/>
</dbReference>
<feature type="transmembrane region" description="Helical" evidence="2">
    <location>
        <begin position="599"/>
        <end position="625"/>
    </location>
</feature>
<comment type="caution">
    <text evidence="4">The sequence shown here is derived from an EMBL/GenBank/DDBJ whole genome shotgun (WGS) entry which is preliminary data.</text>
</comment>
<evidence type="ECO:0000313" key="4">
    <source>
        <dbReference type="EMBL" id="MBL7626981.1"/>
    </source>
</evidence>
<dbReference type="InterPro" id="IPR052901">
    <property type="entry name" value="Bact_TGase-like"/>
</dbReference>
<evidence type="ECO:0000256" key="2">
    <source>
        <dbReference type="SAM" id="Phobius"/>
    </source>
</evidence>
<dbReference type="EMBL" id="JAEACQ010000154">
    <property type="protein sequence ID" value="MBL7626981.1"/>
    <property type="molecule type" value="Genomic_DNA"/>
</dbReference>
<feature type="transmembrane region" description="Helical" evidence="2">
    <location>
        <begin position="48"/>
        <end position="69"/>
    </location>
</feature>
<gene>
    <name evidence="4" type="ORF">I7412_07340</name>
</gene>
<dbReference type="InterPro" id="IPR038765">
    <property type="entry name" value="Papain-like_cys_pep_sf"/>
</dbReference>
<organism evidence="4 5">
    <name type="scientific">Frankia nepalensis</name>
    <dbReference type="NCBI Taxonomy" id="1836974"/>
    <lineage>
        <taxon>Bacteria</taxon>
        <taxon>Bacillati</taxon>
        <taxon>Actinomycetota</taxon>
        <taxon>Actinomycetes</taxon>
        <taxon>Frankiales</taxon>
        <taxon>Frankiaceae</taxon>
        <taxon>Frankia</taxon>
    </lineage>
</organism>
<accession>A0A937RJ93</accession>
<keyword evidence="2" id="KW-1133">Transmembrane helix</keyword>
<feature type="transmembrane region" description="Helical" evidence="2">
    <location>
        <begin position="217"/>
        <end position="235"/>
    </location>
</feature>
<feature type="domain" description="Transglutaminase-like" evidence="3">
    <location>
        <begin position="472"/>
        <end position="551"/>
    </location>
</feature>
<feature type="region of interest" description="Disordered" evidence="1">
    <location>
        <begin position="553"/>
        <end position="590"/>
    </location>
</feature>
<dbReference type="SMART" id="SM00460">
    <property type="entry name" value="TGc"/>
    <property type="match status" value="1"/>
</dbReference>
<keyword evidence="2" id="KW-0812">Transmembrane</keyword>
<dbReference type="Pfam" id="PF11992">
    <property type="entry name" value="TgpA_N"/>
    <property type="match status" value="1"/>
</dbReference>
<keyword evidence="5" id="KW-1185">Reference proteome</keyword>
<dbReference type="InterPro" id="IPR021878">
    <property type="entry name" value="TgpA_N"/>
</dbReference>